<evidence type="ECO:0000313" key="1">
    <source>
        <dbReference type="EMBL" id="TFK75378.1"/>
    </source>
</evidence>
<sequence length="327" mass="35922">MSLDSSFGFRNFFFARQKFCCCLPVRLGVITMSMLGLLFSGILSIALWFEISSNDDLNGSGKAAFIIFAVIETLLFVASILGFVGAIVRKQTFVQAYAYFTYVHFVLNLAVAAYFLWVITHFSQVAVVNACQDAIETQGGQEQCTGLFKVAKGLYLGISTAVILIEMYGVIIVARYVNQIQSEKRMARQSRTRKAKARGPSHPSLDGVERGLLHSAYPSAAYEEFDPYADLARQIHTAEPIDASVGPPVEVGYGGGSWSMQDISAEEKARLREEERELELQAAHLDHESGQPDASKSPSRPSVDNLPRYSLTDLPAAHLESSNSGMQ</sequence>
<organism evidence="1 2">
    <name type="scientific">Pluteus cervinus</name>
    <dbReference type="NCBI Taxonomy" id="181527"/>
    <lineage>
        <taxon>Eukaryota</taxon>
        <taxon>Fungi</taxon>
        <taxon>Dikarya</taxon>
        <taxon>Basidiomycota</taxon>
        <taxon>Agaricomycotina</taxon>
        <taxon>Agaricomycetes</taxon>
        <taxon>Agaricomycetidae</taxon>
        <taxon>Agaricales</taxon>
        <taxon>Pluteineae</taxon>
        <taxon>Pluteaceae</taxon>
        <taxon>Pluteus</taxon>
    </lineage>
</organism>
<reference evidence="1 2" key="1">
    <citation type="journal article" date="2019" name="Nat. Ecol. Evol.">
        <title>Megaphylogeny resolves global patterns of mushroom evolution.</title>
        <authorList>
            <person name="Varga T."/>
            <person name="Krizsan K."/>
            <person name="Foldi C."/>
            <person name="Dima B."/>
            <person name="Sanchez-Garcia M."/>
            <person name="Sanchez-Ramirez S."/>
            <person name="Szollosi G.J."/>
            <person name="Szarkandi J.G."/>
            <person name="Papp V."/>
            <person name="Albert L."/>
            <person name="Andreopoulos W."/>
            <person name="Angelini C."/>
            <person name="Antonin V."/>
            <person name="Barry K.W."/>
            <person name="Bougher N.L."/>
            <person name="Buchanan P."/>
            <person name="Buyck B."/>
            <person name="Bense V."/>
            <person name="Catcheside P."/>
            <person name="Chovatia M."/>
            <person name="Cooper J."/>
            <person name="Damon W."/>
            <person name="Desjardin D."/>
            <person name="Finy P."/>
            <person name="Geml J."/>
            <person name="Haridas S."/>
            <person name="Hughes K."/>
            <person name="Justo A."/>
            <person name="Karasinski D."/>
            <person name="Kautmanova I."/>
            <person name="Kiss B."/>
            <person name="Kocsube S."/>
            <person name="Kotiranta H."/>
            <person name="LaButti K.M."/>
            <person name="Lechner B.E."/>
            <person name="Liimatainen K."/>
            <person name="Lipzen A."/>
            <person name="Lukacs Z."/>
            <person name="Mihaltcheva S."/>
            <person name="Morgado L.N."/>
            <person name="Niskanen T."/>
            <person name="Noordeloos M.E."/>
            <person name="Ohm R.A."/>
            <person name="Ortiz-Santana B."/>
            <person name="Ovrebo C."/>
            <person name="Racz N."/>
            <person name="Riley R."/>
            <person name="Savchenko A."/>
            <person name="Shiryaev A."/>
            <person name="Soop K."/>
            <person name="Spirin V."/>
            <person name="Szebenyi C."/>
            <person name="Tomsovsky M."/>
            <person name="Tulloss R.E."/>
            <person name="Uehling J."/>
            <person name="Grigoriev I.V."/>
            <person name="Vagvolgyi C."/>
            <person name="Papp T."/>
            <person name="Martin F.M."/>
            <person name="Miettinen O."/>
            <person name="Hibbett D.S."/>
            <person name="Nagy L.G."/>
        </authorList>
    </citation>
    <scope>NUCLEOTIDE SEQUENCE [LARGE SCALE GENOMIC DNA]</scope>
    <source>
        <strain evidence="1 2">NL-1719</strain>
    </source>
</reference>
<dbReference type="Proteomes" id="UP000308600">
    <property type="component" value="Unassembled WGS sequence"/>
</dbReference>
<protein>
    <submittedName>
        <fullName evidence="1">Uncharacterized protein</fullName>
    </submittedName>
</protein>
<accession>A0ACD3BBE6</accession>
<gene>
    <name evidence="1" type="ORF">BDN72DRAFT_874593</name>
</gene>
<proteinExistence type="predicted"/>
<name>A0ACD3BBE6_9AGAR</name>
<dbReference type="EMBL" id="ML208263">
    <property type="protein sequence ID" value="TFK75378.1"/>
    <property type="molecule type" value="Genomic_DNA"/>
</dbReference>
<keyword evidence="2" id="KW-1185">Reference proteome</keyword>
<evidence type="ECO:0000313" key="2">
    <source>
        <dbReference type="Proteomes" id="UP000308600"/>
    </source>
</evidence>